<sequence length="73" mass="8146">MIFRGECMTVECLFDGGHDEAKLWTMAGARALAVLVGTPSRELSPLHFGPNWQSARRGFLCFSFTLLVQIMLL</sequence>
<reference evidence="1" key="1">
    <citation type="submission" date="2020-07" db="EMBL/GenBank/DDBJ databases">
        <title>Genome sequence and genetic diversity analysis of an under-domesticated orphan crop, white fonio (Digitaria exilis).</title>
        <authorList>
            <person name="Bennetzen J.L."/>
            <person name="Chen S."/>
            <person name="Ma X."/>
            <person name="Wang X."/>
            <person name="Yssel A.E.J."/>
            <person name="Chaluvadi S.R."/>
            <person name="Johnson M."/>
            <person name="Gangashetty P."/>
            <person name="Hamidou F."/>
            <person name="Sanogo M.D."/>
            <person name="Zwaenepoel A."/>
            <person name="Wallace J."/>
            <person name="Van De Peer Y."/>
            <person name="Van Deynze A."/>
        </authorList>
    </citation>
    <scope>NUCLEOTIDE SEQUENCE</scope>
    <source>
        <tissue evidence="1">Leaves</tissue>
    </source>
</reference>
<accession>A0A835BJY8</accession>
<dbReference type="Proteomes" id="UP000636709">
    <property type="component" value="Unassembled WGS sequence"/>
</dbReference>
<organism evidence="1 2">
    <name type="scientific">Digitaria exilis</name>
    <dbReference type="NCBI Taxonomy" id="1010633"/>
    <lineage>
        <taxon>Eukaryota</taxon>
        <taxon>Viridiplantae</taxon>
        <taxon>Streptophyta</taxon>
        <taxon>Embryophyta</taxon>
        <taxon>Tracheophyta</taxon>
        <taxon>Spermatophyta</taxon>
        <taxon>Magnoliopsida</taxon>
        <taxon>Liliopsida</taxon>
        <taxon>Poales</taxon>
        <taxon>Poaceae</taxon>
        <taxon>PACMAD clade</taxon>
        <taxon>Panicoideae</taxon>
        <taxon>Panicodae</taxon>
        <taxon>Paniceae</taxon>
        <taxon>Anthephorinae</taxon>
        <taxon>Digitaria</taxon>
    </lineage>
</organism>
<protein>
    <submittedName>
        <fullName evidence="1">Uncharacterized protein</fullName>
    </submittedName>
</protein>
<dbReference type="EMBL" id="JACEFO010001781">
    <property type="protein sequence ID" value="KAF8702966.1"/>
    <property type="molecule type" value="Genomic_DNA"/>
</dbReference>
<name>A0A835BJY8_9POAL</name>
<proteinExistence type="predicted"/>
<comment type="caution">
    <text evidence="1">The sequence shown here is derived from an EMBL/GenBank/DDBJ whole genome shotgun (WGS) entry which is preliminary data.</text>
</comment>
<dbReference type="AlphaFoldDB" id="A0A835BJY8"/>
<evidence type="ECO:0000313" key="2">
    <source>
        <dbReference type="Proteomes" id="UP000636709"/>
    </source>
</evidence>
<keyword evidence="2" id="KW-1185">Reference proteome</keyword>
<gene>
    <name evidence="1" type="ORF">HU200_032470</name>
</gene>
<evidence type="ECO:0000313" key="1">
    <source>
        <dbReference type="EMBL" id="KAF8702966.1"/>
    </source>
</evidence>